<evidence type="ECO:0000256" key="9">
    <source>
        <dbReference type="ARBA" id="ARBA00023277"/>
    </source>
</evidence>
<dbReference type="PANTHER" id="PTHR12128:SF21">
    <property type="entry name" value="N-ACETYLNEURAMINATE LYASE"/>
    <property type="match status" value="1"/>
</dbReference>
<dbReference type="RefSeq" id="XP_022818047.1">
    <property type="nucleotide sequence ID" value="XM_022962279.1"/>
</dbReference>
<comment type="subunit">
    <text evidence="4">Homotetramer.</text>
</comment>
<evidence type="ECO:0000256" key="7">
    <source>
        <dbReference type="ARBA" id="ARBA00023239"/>
    </source>
</evidence>
<evidence type="ECO:0000256" key="1">
    <source>
        <dbReference type="ARBA" id="ARBA00004496"/>
    </source>
</evidence>
<dbReference type="PANTHER" id="PTHR12128">
    <property type="entry name" value="DIHYDRODIPICOLINATE SYNTHASE"/>
    <property type="match status" value="1"/>
</dbReference>
<evidence type="ECO:0000256" key="3">
    <source>
        <dbReference type="ARBA" id="ARBA00006324"/>
    </source>
</evidence>
<evidence type="ECO:0000313" key="14">
    <source>
        <dbReference type="Proteomes" id="UP000301870"/>
    </source>
</evidence>
<accession>A0A9J7DXF6</accession>
<dbReference type="AlphaFoldDB" id="A0A9J7DXF6"/>
<dbReference type="InterPro" id="IPR013785">
    <property type="entry name" value="Aldolase_TIM"/>
</dbReference>
<dbReference type="PROSITE" id="PS00665">
    <property type="entry name" value="DHDPS_1"/>
    <property type="match status" value="1"/>
</dbReference>
<feature type="binding site" evidence="13">
    <location>
        <position position="207"/>
    </location>
    <ligand>
        <name>pyruvate</name>
        <dbReference type="ChEBI" id="CHEBI:15361"/>
    </ligand>
</feature>
<comment type="pathway">
    <text evidence="2">Amino-sugar metabolism; N-acetylneuraminate degradation.</text>
</comment>
<keyword evidence="14" id="KW-1185">Reference proteome</keyword>
<feature type="active site" description="Schiff-base intermediate with substrate" evidence="12">
    <location>
        <position position="169"/>
    </location>
</feature>
<sequence length="302" mass="33161">MVFEVEGMLAPVFTPMSETAAVNLSVIPTYMEHLKKHRVNGILVCGTTGEGMSLNIEERKSLLEAWVSVAKPVHINVIAQVGGAPLPDVLELTKHAEKLNVDGIMTLPELYYKPRTVDQLISYLQKVAAAAPTQPLLYYDFPMMSGVNVNMKELFMSASSKLPNFKGAKADLNVAEQVSDLLDPDQRIFIANHLIAPSVLMGHDSSIATVVNLFPELVHNIKQAVKDGEVVKAKLLQRRLNALVDTIASKGDFVPSMKTAMELTTGIRVGPTRPPLVPLNCVQRKDLRNSLVELDVQIQMTE</sequence>
<feature type="binding site" evidence="13">
    <location>
        <position position="48"/>
    </location>
    <ligand>
        <name>pyruvate</name>
        <dbReference type="ChEBI" id="CHEBI:15361"/>
    </ligand>
</feature>
<comment type="similarity">
    <text evidence="3">Belongs to the DapA family. NanA subfamily.</text>
</comment>
<organism evidence="14 15">
    <name type="scientific">Spodoptera litura</name>
    <name type="common">Asian cotton leafworm</name>
    <dbReference type="NCBI Taxonomy" id="69820"/>
    <lineage>
        <taxon>Eukaryota</taxon>
        <taxon>Metazoa</taxon>
        <taxon>Ecdysozoa</taxon>
        <taxon>Arthropoda</taxon>
        <taxon>Hexapoda</taxon>
        <taxon>Insecta</taxon>
        <taxon>Pterygota</taxon>
        <taxon>Neoptera</taxon>
        <taxon>Endopterygota</taxon>
        <taxon>Lepidoptera</taxon>
        <taxon>Glossata</taxon>
        <taxon>Ditrysia</taxon>
        <taxon>Noctuoidea</taxon>
        <taxon>Noctuidae</taxon>
        <taxon>Amphipyrinae</taxon>
        <taxon>Spodoptera</taxon>
    </lineage>
</organism>
<dbReference type="PRINTS" id="PR00146">
    <property type="entry name" value="DHPICSNTHASE"/>
</dbReference>
<dbReference type="InterPro" id="IPR020624">
    <property type="entry name" value="Schiff_base-form_aldolases_CS"/>
</dbReference>
<dbReference type="Pfam" id="PF00701">
    <property type="entry name" value="DHDPS"/>
    <property type="match status" value="1"/>
</dbReference>
<dbReference type="CDD" id="cd00408">
    <property type="entry name" value="DHDPS-like"/>
    <property type="match status" value="1"/>
</dbReference>
<reference evidence="15" key="1">
    <citation type="submission" date="2025-08" db="UniProtKB">
        <authorList>
            <consortium name="RefSeq"/>
        </authorList>
    </citation>
    <scope>IDENTIFICATION</scope>
    <source>
        <strain evidence="15">Ishihara</strain>
        <tissue evidence="15">Whole body</tissue>
    </source>
</reference>
<evidence type="ECO:0000313" key="15">
    <source>
        <dbReference type="RefSeq" id="XP_022818047.1"/>
    </source>
</evidence>
<evidence type="ECO:0000256" key="10">
    <source>
        <dbReference type="ARBA" id="ARBA00044906"/>
    </source>
</evidence>
<keyword evidence="6" id="KW-0963">Cytoplasm</keyword>
<evidence type="ECO:0000256" key="5">
    <source>
        <dbReference type="ARBA" id="ARBA00012911"/>
    </source>
</evidence>
<dbReference type="InterPro" id="IPR002220">
    <property type="entry name" value="DapA-like"/>
</dbReference>
<dbReference type="Gene3D" id="3.20.20.70">
    <property type="entry name" value="Aldolase class I"/>
    <property type="match status" value="1"/>
</dbReference>
<evidence type="ECO:0000256" key="2">
    <source>
        <dbReference type="ARBA" id="ARBA00004878"/>
    </source>
</evidence>
<dbReference type="GO" id="GO:0008747">
    <property type="term" value="F:N-acetylneuraminate lyase activity"/>
    <property type="evidence" value="ECO:0007669"/>
    <property type="project" value="UniProtKB-EC"/>
</dbReference>
<name>A0A9J7DXF6_SPOLT</name>
<dbReference type="OrthoDB" id="191315at2759"/>
<comment type="subcellular location">
    <subcellularLocation>
        <location evidence="1">Cytoplasm</location>
    </subcellularLocation>
</comment>
<dbReference type="SUPFAM" id="SSF51569">
    <property type="entry name" value="Aldolase"/>
    <property type="match status" value="1"/>
</dbReference>
<evidence type="ECO:0000256" key="12">
    <source>
        <dbReference type="PIRSR" id="PIRSR001365-1"/>
    </source>
</evidence>
<evidence type="ECO:0000256" key="6">
    <source>
        <dbReference type="ARBA" id="ARBA00022490"/>
    </source>
</evidence>
<evidence type="ECO:0000256" key="13">
    <source>
        <dbReference type="PIRSR" id="PIRSR001365-2"/>
    </source>
</evidence>
<dbReference type="Proteomes" id="UP000301870">
    <property type="component" value="Chromosome 11"/>
</dbReference>
<evidence type="ECO:0000256" key="8">
    <source>
        <dbReference type="ARBA" id="ARBA00023270"/>
    </source>
</evidence>
<evidence type="ECO:0000256" key="4">
    <source>
        <dbReference type="ARBA" id="ARBA00011881"/>
    </source>
</evidence>
<dbReference type="GeneID" id="111350641"/>
<keyword evidence="9" id="KW-0119">Carbohydrate metabolism</keyword>
<dbReference type="KEGG" id="sliu:111350641"/>
<keyword evidence="7 11" id="KW-0456">Lyase</keyword>
<gene>
    <name evidence="15" type="primary">LOC111350641</name>
</gene>
<keyword evidence="8" id="KW-0704">Schiff base</keyword>
<dbReference type="EC" id="4.1.3.3" evidence="5"/>
<dbReference type="SMART" id="SM01130">
    <property type="entry name" value="DHDPS"/>
    <property type="match status" value="1"/>
</dbReference>
<evidence type="ECO:0000256" key="11">
    <source>
        <dbReference type="PIRNR" id="PIRNR001365"/>
    </source>
</evidence>
<comment type="catalytic activity">
    <reaction evidence="10">
        <text>aceneuramate = aldehydo-N-acetyl-D-mannosamine + pyruvate</text>
        <dbReference type="Rhea" id="RHEA:23296"/>
        <dbReference type="ChEBI" id="CHEBI:15361"/>
        <dbReference type="ChEBI" id="CHEBI:17122"/>
        <dbReference type="ChEBI" id="CHEBI:173083"/>
        <dbReference type="EC" id="4.1.3.3"/>
    </reaction>
</comment>
<proteinExistence type="inferred from homology"/>
<dbReference type="GO" id="GO:0005737">
    <property type="term" value="C:cytoplasm"/>
    <property type="evidence" value="ECO:0007669"/>
    <property type="project" value="UniProtKB-SubCell"/>
</dbReference>
<feature type="active site" description="Proton donor/acceptor" evidence="12">
    <location>
        <position position="139"/>
    </location>
</feature>
<protein>
    <recommendedName>
        <fullName evidence="5">N-acetylneuraminate lyase</fullName>
        <ecNumber evidence="5">4.1.3.3</ecNumber>
    </recommendedName>
</protein>
<dbReference type="PIRSF" id="PIRSF001365">
    <property type="entry name" value="DHDPS"/>
    <property type="match status" value="1"/>
</dbReference>